<dbReference type="Proteomes" id="UP001156831">
    <property type="component" value="Unassembled WGS sequence"/>
</dbReference>
<evidence type="ECO:0000256" key="4">
    <source>
        <dbReference type="HAMAP-Rule" id="MF_01457"/>
    </source>
</evidence>
<accession>A0ABT6JEA8</accession>
<feature type="domain" description="PilZ" evidence="5">
    <location>
        <begin position="126"/>
        <end position="243"/>
    </location>
</feature>
<keyword evidence="1 4" id="KW-0973">c-di-GMP</keyword>
<evidence type="ECO:0000259" key="6">
    <source>
        <dbReference type="Pfam" id="PF07317"/>
    </source>
</evidence>
<dbReference type="Pfam" id="PF07238">
    <property type="entry name" value="PilZ"/>
    <property type="match status" value="1"/>
</dbReference>
<keyword evidence="7" id="KW-0282">Flagellum</keyword>
<dbReference type="InterPro" id="IPR023787">
    <property type="entry name" value="T3SS_YcgR"/>
</dbReference>
<keyword evidence="7" id="KW-0969">Cilium</keyword>
<dbReference type="EMBL" id="JARXRN010000007">
    <property type="protein sequence ID" value="MDH5829016.1"/>
    <property type="molecule type" value="Genomic_DNA"/>
</dbReference>
<comment type="subcellular location">
    <subcellularLocation>
        <location evidence="4">Bacterial flagellum basal body</location>
    </subcellularLocation>
</comment>
<evidence type="ECO:0000313" key="7">
    <source>
        <dbReference type="EMBL" id="MDH5829016.1"/>
    </source>
</evidence>
<proteinExistence type="inferred from homology"/>
<evidence type="ECO:0000256" key="2">
    <source>
        <dbReference type="ARBA" id="ARBA00022741"/>
    </source>
</evidence>
<dbReference type="Gene3D" id="2.40.10.220">
    <property type="entry name" value="predicted glycosyltransferase like domains"/>
    <property type="match status" value="1"/>
</dbReference>
<sequence length="256" mass="27921">MPGADDLSHLLDDEEQSQFSLRDPAAIAQVLRGLLEARALISASLVPGGYACPTALLAVHDDGTLVLDGNRDEAMNQRMAAASRLVCSAQLDLVPIRFRLATPQRIVHEDYVAFVTPWPEALLRLQRRETYRLPCSPTAQATLHTGSAAHAPDPDAPGLRVLDISGGGVALAVPDSAQHDFQPEARVAPCLLRLGEAPPMPVALEVAYIARHDVRGVPHWRAGCRFIDLPAALEQQVMQYIFQIERQRNARLRRGG</sequence>
<dbReference type="Pfam" id="PF07317">
    <property type="entry name" value="PilZN"/>
    <property type="match status" value="1"/>
</dbReference>
<reference evidence="7 8" key="1">
    <citation type="submission" date="2023-04" db="EMBL/GenBank/DDBJ databases">
        <title>Luteimonas sp. M1R5S18.</title>
        <authorList>
            <person name="Sun J.-Q."/>
        </authorList>
    </citation>
    <scope>NUCLEOTIDE SEQUENCE [LARGE SCALE GENOMIC DNA]</scope>
    <source>
        <strain evidence="7 8">M1R5S18</strain>
    </source>
</reference>
<evidence type="ECO:0000256" key="3">
    <source>
        <dbReference type="ARBA" id="ARBA00023143"/>
    </source>
</evidence>
<comment type="caution">
    <text evidence="7">The sequence shown here is derived from an EMBL/GenBank/DDBJ whole genome shotgun (WGS) entry which is preliminary data.</text>
</comment>
<comment type="function">
    <text evidence="4">Acts as a flagellar brake, regulating swimming and swarming in a bis-(3'-5') cyclic diguanylic acid (c-di-GMP)-dependent manner. Binds 1 c-di-GMP dimer per subunit. Increasing levels of c-di-GMP lead to decreased motility.</text>
</comment>
<dbReference type="InterPro" id="IPR009926">
    <property type="entry name" value="T3SS_YcgR_PilZN"/>
</dbReference>
<organism evidence="7 8">
    <name type="scientific">Luteimonas rhizosphaericola</name>
    <dbReference type="NCBI Taxonomy" id="3042024"/>
    <lineage>
        <taxon>Bacteria</taxon>
        <taxon>Pseudomonadati</taxon>
        <taxon>Pseudomonadota</taxon>
        <taxon>Gammaproteobacteria</taxon>
        <taxon>Lysobacterales</taxon>
        <taxon>Lysobacteraceae</taxon>
        <taxon>Luteimonas</taxon>
    </lineage>
</organism>
<dbReference type="Gene3D" id="2.30.110.10">
    <property type="entry name" value="Electron Transport, Fmn-binding Protein, Chain A"/>
    <property type="match status" value="1"/>
</dbReference>
<protein>
    <recommendedName>
        <fullName evidence="4">Flagellar brake protein YcgR</fullName>
    </recommendedName>
    <alternativeName>
        <fullName evidence="4">Cyclic di-GMP binding protein YcgR</fullName>
    </alternativeName>
</protein>
<feature type="domain" description="Type III secretion system flagellar brake protein YcgR PilZN" evidence="6">
    <location>
        <begin position="19"/>
        <end position="124"/>
    </location>
</feature>
<evidence type="ECO:0000259" key="5">
    <source>
        <dbReference type="Pfam" id="PF07238"/>
    </source>
</evidence>
<dbReference type="InterPro" id="IPR009875">
    <property type="entry name" value="PilZ_domain"/>
</dbReference>
<name>A0ABT6JEA8_9GAMM</name>
<dbReference type="InterPro" id="IPR012349">
    <property type="entry name" value="Split_barrel_FMN-bd"/>
</dbReference>
<comment type="similarity">
    <text evidence="4">Belongs to the YcgR family.</text>
</comment>
<keyword evidence="2 4" id="KW-0547">Nucleotide-binding</keyword>
<evidence type="ECO:0000256" key="1">
    <source>
        <dbReference type="ARBA" id="ARBA00022636"/>
    </source>
</evidence>
<evidence type="ECO:0000313" key="8">
    <source>
        <dbReference type="Proteomes" id="UP001156831"/>
    </source>
</evidence>
<keyword evidence="8" id="KW-1185">Reference proteome</keyword>
<dbReference type="HAMAP" id="MF_01457">
    <property type="entry name" value="YcgR"/>
    <property type="match status" value="1"/>
</dbReference>
<dbReference type="RefSeq" id="WP_280598950.1">
    <property type="nucleotide sequence ID" value="NZ_JARXRN010000007.1"/>
</dbReference>
<gene>
    <name evidence="4" type="primary">ycgR</name>
    <name evidence="7" type="ORF">QFW80_00555</name>
</gene>
<keyword evidence="7" id="KW-0966">Cell projection</keyword>
<keyword evidence="3 4" id="KW-0975">Bacterial flagellum</keyword>
<comment type="subunit">
    <text evidence="4">Monomer. Interacts with the flagellar basal bodies.</text>
</comment>